<feature type="domain" description="Glycosyl hydrolase family 13 catalytic" evidence="4">
    <location>
        <begin position="6"/>
        <end position="436"/>
    </location>
</feature>
<dbReference type="InterPro" id="IPR016377">
    <property type="entry name" value="Sucrose_GGa_phosphorylase-rel"/>
</dbReference>
<evidence type="ECO:0000256" key="3">
    <source>
        <dbReference type="ARBA" id="ARBA00022679"/>
    </source>
</evidence>
<dbReference type="Gene3D" id="3.90.400.10">
    <property type="entry name" value="Oligo-1,6-glucosidase, Domain 2"/>
    <property type="match status" value="1"/>
</dbReference>
<keyword evidence="3 5" id="KW-0808">Transferase</keyword>
<protein>
    <submittedName>
        <fullName evidence="5">Sucrose phosphorylase</fullName>
        <ecNumber evidence="5">2.4.1.7</ecNumber>
    </submittedName>
</protein>
<dbReference type="PANTHER" id="PTHR38784">
    <property type="entry name" value="SUCROSE PHOSPHORYLASE"/>
    <property type="match status" value="1"/>
</dbReference>
<dbReference type="InterPro" id="IPR045857">
    <property type="entry name" value="O16G_dom_2"/>
</dbReference>
<comment type="caution">
    <text evidence="5">The sequence shown here is derived from an EMBL/GenBank/DDBJ whole genome shotgun (WGS) entry which is preliminary data.</text>
</comment>
<sequence>MATQDQVQLIAYADRLGGDLRGLAGFLRREEVAGAFGGVHVLPFYTPFDGADAGFDPIDHTAVDPRLGTWDDVRELARTHDVMVDLIVNHVSADSAAFLDVVARGDASPWAPMFLTMSSVFPDGAREEELARIYRPRPGLPFTAIRLGDRLRYVWTTFTPQQIDVDVTSELGREYLTSILDAAAGAGVRLVRLDAVGYAVKTPGTTCFMTPETFDFIADFAAQARERGVDLLVEVHSYYRRQVEIAREVDLVYDFALPPLVLHALYTGDGTALVDWLRERPRNAVTVLDTHDGIGVIDVGPDQTVAPGEAERPGLLTPEQIDALVEGIHERTGGASARATGAAASNLDLYQVNSTFYDALGRDDARYLAARSIQLFTPGIAQVYYVGLLAGQNDVELLERTGVGRDVNRHHYTTAEVDAALATPLVQRLLALCRFRSTFPAFDGDVDTALDGSRLTMERRGAEVPDAVARLEVDLASGAGSLHWSDGAAPETVVDLAGFVPEDVVVPVRR</sequence>
<dbReference type="InterPro" id="IPR022527">
    <property type="entry name" value="Sucrose_phospho"/>
</dbReference>
<organism evidence="5 6">
    <name type="scientific">Isoptericola haloaureus</name>
    <dbReference type="NCBI Taxonomy" id="1542902"/>
    <lineage>
        <taxon>Bacteria</taxon>
        <taxon>Bacillati</taxon>
        <taxon>Actinomycetota</taxon>
        <taxon>Actinomycetes</taxon>
        <taxon>Micrococcales</taxon>
        <taxon>Promicromonosporaceae</taxon>
        <taxon>Isoptericola</taxon>
    </lineage>
</organism>
<evidence type="ECO:0000256" key="2">
    <source>
        <dbReference type="ARBA" id="ARBA00022676"/>
    </source>
</evidence>
<gene>
    <name evidence="5" type="primary">gtfA</name>
    <name evidence="5" type="ORF">V5O49_03130</name>
</gene>
<evidence type="ECO:0000313" key="5">
    <source>
        <dbReference type="EMBL" id="MEG3614110.1"/>
    </source>
</evidence>
<dbReference type="NCBIfam" id="TIGR03852">
    <property type="entry name" value="sucrose_gtfA"/>
    <property type="match status" value="1"/>
</dbReference>
<evidence type="ECO:0000259" key="4">
    <source>
        <dbReference type="SMART" id="SM00642"/>
    </source>
</evidence>
<evidence type="ECO:0000313" key="6">
    <source>
        <dbReference type="Proteomes" id="UP001310387"/>
    </source>
</evidence>
<dbReference type="PANTHER" id="PTHR38784:SF1">
    <property type="entry name" value="SUCROSE PHOSPHORYLASE"/>
    <property type="match status" value="1"/>
</dbReference>
<dbReference type="EC" id="2.4.1.7" evidence="5"/>
<dbReference type="GO" id="GO:0009018">
    <property type="term" value="F:sucrose phosphorylase activity"/>
    <property type="evidence" value="ECO:0007669"/>
    <property type="project" value="UniProtKB-EC"/>
</dbReference>
<comment type="similarity">
    <text evidence="1">Belongs to the glycosyl hydrolase 13 family. Sucrose phosphorylase subfamily.</text>
</comment>
<proteinExistence type="inferred from homology"/>
<dbReference type="Pfam" id="PF00128">
    <property type="entry name" value="Alpha-amylase"/>
    <property type="match status" value="1"/>
</dbReference>
<dbReference type="SMART" id="SM00642">
    <property type="entry name" value="Aamy"/>
    <property type="match status" value="1"/>
</dbReference>
<dbReference type="EMBL" id="JBAGLP010000105">
    <property type="protein sequence ID" value="MEG3614110.1"/>
    <property type="molecule type" value="Genomic_DNA"/>
</dbReference>
<dbReference type="PIRSF" id="PIRSF003059">
    <property type="entry name" value="Sucrose_phosphorylase"/>
    <property type="match status" value="1"/>
</dbReference>
<evidence type="ECO:0000256" key="1">
    <source>
        <dbReference type="ARBA" id="ARBA00008452"/>
    </source>
</evidence>
<dbReference type="SUPFAM" id="SSF51445">
    <property type="entry name" value="(Trans)glycosidases"/>
    <property type="match status" value="1"/>
</dbReference>
<dbReference type="RefSeq" id="WP_332900948.1">
    <property type="nucleotide sequence ID" value="NZ_JBAGLP010000105.1"/>
</dbReference>
<keyword evidence="6" id="KW-1185">Reference proteome</keyword>
<dbReference type="InterPro" id="IPR006047">
    <property type="entry name" value="GH13_cat_dom"/>
</dbReference>
<reference evidence="5" key="1">
    <citation type="journal article" date="2024" name="Antonie Van Leeuwenhoek">
        <title>Isoptericola haloaureus sp. nov., a dimorphic actinobacterium isolated from mangrove sediments of southeast India, implicating biosaline agricultural significance through nitrogen fixation and salt tolerance genes.</title>
        <authorList>
            <person name="Prathaban M."/>
            <person name="Prathiviraj R."/>
            <person name="Ravichandran M."/>
            <person name="Natarajan S.D."/>
            <person name="Sobanaa M."/>
            <person name="Hari Krishna Kumar S."/>
            <person name="Chandrasekar V."/>
            <person name="Selvin J."/>
        </authorList>
    </citation>
    <scope>NUCLEOTIDE SEQUENCE</scope>
    <source>
        <strain evidence="5">MP1014</strain>
    </source>
</reference>
<dbReference type="Proteomes" id="UP001310387">
    <property type="component" value="Unassembled WGS sequence"/>
</dbReference>
<accession>A0ABU7Z3V1</accession>
<keyword evidence="2 5" id="KW-0328">Glycosyltransferase</keyword>
<dbReference type="Gene3D" id="3.20.20.80">
    <property type="entry name" value="Glycosidases"/>
    <property type="match status" value="1"/>
</dbReference>
<dbReference type="InterPro" id="IPR017853">
    <property type="entry name" value="GH"/>
</dbReference>
<reference evidence="5" key="2">
    <citation type="submission" date="2024-02" db="EMBL/GenBank/DDBJ databases">
        <authorList>
            <person name="Prathaban M."/>
            <person name="Mythili R."/>
            <person name="Sharmila Devi N."/>
            <person name="Sobanaa M."/>
            <person name="Prathiviraj R."/>
            <person name="Selvin J."/>
        </authorList>
    </citation>
    <scope>NUCLEOTIDE SEQUENCE</scope>
    <source>
        <strain evidence="5">MP1014</strain>
    </source>
</reference>
<name>A0ABU7Z3V1_9MICO</name>